<dbReference type="PROSITE" id="PS01186">
    <property type="entry name" value="EGF_2"/>
    <property type="match status" value="2"/>
</dbReference>
<feature type="disulfide bond" evidence="8">
    <location>
        <begin position="45"/>
        <end position="55"/>
    </location>
</feature>
<dbReference type="InterPro" id="IPR000742">
    <property type="entry name" value="EGF"/>
</dbReference>
<dbReference type="SMART" id="SM00179">
    <property type="entry name" value="EGF_CA"/>
    <property type="match status" value="3"/>
</dbReference>
<keyword evidence="5" id="KW-0732">Signal</keyword>
<dbReference type="SUPFAM" id="SSF57196">
    <property type="entry name" value="EGF/Laminin"/>
    <property type="match status" value="1"/>
</dbReference>
<dbReference type="PhylomeDB" id="B3SF35"/>
<name>B3SF35_TRIAD</name>
<dbReference type="HOGENOM" id="CLU_004826_4_1_1"/>
<dbReference type="InterPro" id="IPR026823">
    <property type="entry name" value="cEGF"/>
</dbReference>
<dbReference type="PROSITE" id="PS00010">
    <property type="entry name" value="ASX_HYDROXYL"/>
    <property type="match status" value="1"/>
</dbReference>
<accession>B3SF35</accession>
<comment type="caution">
    <text evidence="8">Lacks conserved residue(s) required for the propagation of feature annotation.</text>
</comment>
<evidence type="ECO:0000256" key="4">
    <source>
        <dbReference type="ARBA" id="ARBA00022536"/>
    </source>
</evidence>
<dbReference type="PROSITE" id="PS01187">
    <property type="entry name" value="EGF_CA"/>
    <property type="match status" value="1"/>
</dbReference>
<evidence type="ECO:0000256" key="7">
    <source>
        <dbReference type="ARBA" id="ARBA00023157"/>
    </source>
</evidence>
<dbReference type="Gene3D" id="2.10.25.10">
    <property type="entry name" value="Laminin"/>
    <property type="match status" value="4"/>
</dbReference>
<dbReference type="InterPro" id="IPR009030">
    <property type="entry name" value="Growth_fac_rcpt_cys_sf"/>
</dbReference>
<dbReference type="OrthoDB" id="10045365at2759"/>
<dbReference type="InterPro" id="IPR052235">
    <property type="entry name" value="Nephronectin_domain"/>
</dbReference>
<dbReference type="GO" id="GO:0005509">
    <property type="term" value="F:calcium ion binding"/>
    <property type="evidence" value="ECO:0007669"/>
    <property type="project" value="InterPro"/>
</dbReference>
<organism evidence="10 11">
    <name type="scientific">Trichoplax adhaerens</name>
    <name type="common">Trichoplax reptans</name>
    <dbReference type="NCBI Taxonomy" id="10228"/>
    <lineage>
        <taxon>Eukaryota</taxon>
        <taxon>Metazoa</taxon>
        <taxon>Placozoa</taxon>
        <taxon>Uniplacotomia</taxon>
        <taxon>Trichoplacea</taxon>
        <taxon>Trichoplacidae</taxon>
        <taxon>Trichoplax</taxon>
    </lineage>
</organism>
<dbReference type="Proteomes" id="UP000009022">
    <property type="component" value="Unassembled WGS sequence"/>
</dbReference>
<dbReference type="Pfam" id="PF12662">
    <property type="entry name" value="cEGF"/>
    <property type="match status" value="2"/>
</dbReference>
<dbReference type="FunFam" id="2.10.25.10:FF:000240">
    <property type="entry name" value="Vitamin K-dependent protein S"/>
    <property type="match status" value="2"/>
</dbReference>
<dbReference type="KEGG" id="tad:TRIADDRAFT_34865"/>
<evidence type="ECO:0000256" key="5">
    <source>
        <dbReference type="ARBA" id="ARBA00022729"/>
    </source>
</evidence>
<dbReference type="InParanoid" id="B3SF35"/>
<dbReference type="PANTHER" id="PTHR24050:SF27">
    <property type="entry name" value="FIBRILLIN-1"/>
    <property type="match status" value="1"/>
</dbReference>
<dbReference type="SMART" id="SM00181">
    <property type="entry name" value="EGF"/>
    <property type="match status" value="4"/>
</dbReference>
<comment type="similarity">
    <text evidence="2">Belongs to the fibulin family.</text>
</comment>
<dbReference type="InterPro" id="IPR000152">
    <property type="entry name" value="EGF-type_Asp/Asn_hydroxyl_site"/>
</dbReference>
<dbReference type="STRING" id="10228.B3SF35"/>
<evidence type="ECO:0000313" key="11">
    <source>
        <dbReference type="Proteomes" id="UP000009022"/>
    </source>
</evidence>
<evidence type="ECO:0000256" key="1">
    <source>
        <dbReference type="ARBA" id="ARBA00004498"/>
    </source>
</evidence>
<evidence type="ECO:0000256" key="6">
    <source>
        <dbReference type="ARBA" id="ARBA00022737"/>
    </source>
</evidence>
<dbReference type="GeneID" id="6760068"/>
<keyword evidence="7 8" id="KW-1015">Disulfide bond</keyword>
<sequence>VDECQNMSNNCSQICNNTIRSYTCSCIQGYELSSDKLTCVDINECQRFRPCYQVCINTEGSFTCECEQGFELNNNNLTCSVSDPCDFGHNCSQICNYINGSEICSCMKGYALTYGSQTECEDVDECSLNPSPCNQLCTNNDGSCTCSCMNGYRFGSDGWTCDDINECLENNTCSQNANRTNAHGSYCVSA</sequence>
<dbReference type="AlphaFoldDB" id="B3SF35"/>
<dbReference type="InterPro" id="IPR018097">
    <property type="entry name" value="EGF_Ca-bd_CS"/>
</dbReference>
<keyword evidence="3" id="KW-0272">Extracellular matrix</keyword>
<evidence type="ECO:0000256" key="8">
    <source>
        <dbReference type="PROSITE-ProRule" id="PRU00076"/>
    </source>
</evidence>
<feature type="domain" description="EGF-like" evidence="9">
    <location>
        <begin position="41"/>
        <end position="80"/>
    </location>
</feature>
<evidence type="ECO:0000256" key="2">
    <source>
        <dbReference type="ARBA" id="ARBA00006127"/>
    </source>
</evidence>
<dbReference type="PROSITE" id="PS50026">
    <property type="entry name" value="EGF_3"/>
    <property type="match status" value="1"/>
</dbReference>
<keyword evidence="4 8" id="KW-0245">EGF-like domain</keyword>
<keyword evidence="3" id="KW-0964">Secreted</keyword>
<dbReference type="EMBL" id="DS985864">
    <property type="protein sequence ID" value="EDV18660.1"/>
    <property type="molecule type" value="Genomic_DNA"/>
</dbReference>
<keyword evidence="6" id="KW-0677">Repeat</keyword>
<dbReference type="SUPFAM" id="SSF57184">
    <property type="entry name" value="Growth factor receptor domain"/>
    <property type="match status" value="1"/>
</dbReference>
<feature type="non-terminal residue" evidence="10">
    <location>
        <position position="1"/>
    </location>
</feature>
<gene>
    <name evidence="10" type="ORF">TRIADDRAFT_34865</name>
</gene>
<evidence type="ECO:0000259" key="9">
    <source>
        <dbReference type="PROSITE" id="PS50026"/>
    </source>
</evidence>
<evidence type="ECO:0000313" key="10">
    <source>
        <dbReference type="EMBL" id="EDV18660.1"/>
    </source>
</evidence>
<reference evidence="10 11" key="1">
    <citation type="journal article" date="2008" name="Nature">
        <title>The Trichoplax genome and the nature of placozoans.</title>
        <authorList>
            <person name="Srivastava M."/>
            <person name="Begovic E."/>
            <person name="Chapman J."/>
            <person name="Putnam N.H."/>
            <person name="Hellsten U."/>
            <person name="Kawashima T."/>
            <person name="Kuo A."/>
            <person name="Mitros T."/>
            <person name="Salamov A."/>
            <person name="Carpenter M.L."/>
            <person name="Signorovitch A.Y."/>
            <person name="Moreno M.A."/>
            <person name="Kamm K."/>
            <person name="Grimwood J."/>
            <person name="Schmutz J."/>
            <person name="Shapiro H."/>
            <person name="Grigoriev I.V."/>
            <person name="Buss L.W."/>
            <person name="Schierwater B."/>
            <person name="Dellaporta S.L."/>
            <person name="Rokhsar D.S."/>
        </authorList>
    </citation>
    <scope>NUCLEOTIDE SEQUENCE [LARGE SCALE GENOMIC DNA]</scope>
    <source>
        <strain evidence="10 11">Grell-BS-1999</strain>
    </source>
</reference>
<dbReference type="eggNOG" id="KOG1217">
    <property type="taxonomic scope" value="Eukaryota"/>
</dbReference>
<proteinExistence type="inferred from homology"/>
<evidence type="ECO:0000256" key="3">
    <source>
        <dbReference type="ARBA" id="ARBA00022530"/>
    </source>
</evidence>
<comment type="subcellular location">
    <subcellularLocation>
        <location evidence="1">Secreted</location>
        <location evidence="1">Extracellular space</location>
        <location evidence="1">Extracellular matrix</location>
    </subcellularLocation>
</comment>
<dbReference type="CTD" id="6760068"/>
<dbReference type="InterPro" id="IPR001881">
    <property type="entry name" value="EGF-like_Ca-bd_dom"/>
</dbReference>
<keyword evidence="11" id="KW-1185">Reference proteome</keyword>
<protein>
    <recommendedName>
        <fullName evidence="9">EGF-like domain-containing protein</fullName>
    </recommendedName>
</protein>
<dbReference type="RefSeq" id="XP_002118854.1">
    <property type="nucleotide sequence ID" value="XM_002118818.1"/>
</dbReference>
<dbReference type="PANTHER" id="PTHR24050">
    <property type="entry name" value="PA14 DOMAIN-CONTAINING PROTEIN"/>
    <property type="match status" value="1"/>
</dbReference>